<dbReference type="RefSeq" id="WP_115012052.1">
    <property type="nucleotide sequence ID" value="NZ_UGHV01000001.1"/>
</dbReference>
<dbReference type="InterPro" id="IPR015424">
    <property type="entry name" value="PyrdxlP-dep_Trfase"/>
</dbReference>
<dbReference type="GO" id="GO:0008483">
    <property type="term" value="F:transaminase activity"/>
    <property type="evidence" value="ECO:0007669"/>
    <property type="project" value="UniProtKB-KW"/>
</dbReference>
<dbReference type="PIRSF" id="PIRSF000390">
    <property type="entry name" value="PLP_StrS"/>
    <property type="match status" value="1"/>
</dbReference>
<gene>
    <name evidence="6" type="primary">arnB_4</name>
    <name evidence="6" type="ORF">NCTC12410_01687</name>
</gene>
<sequence>MQTIPYSTQLIDDDDIARVAQALRSPLLTQGQAVEAFEQALADFLGVRYVVSFNSATSALYAAYRACFSQNALVITTPISFVATANMLLACGCEPIFADIGADGNITPESIMCTIEKVDSSDRDRLQGIVSVDFAGNSVKVDSLQAIAKEHNLRFIADSSHAFGGSVNGRKIGGFADVSIFSFHAIKPITTAEGGAISTNDKTIYEQAKLTRSHGLVKKRLWDTEVAQVGFNFRLNELQATLGLSQLGKIEQFLARREEIARIYDKAFADNPYFTPTHPIIPSNHTSTNHLYPILLDKDLYCAKEEIFAQALARGLGVQVHYKPIFLYELYANAKGLHKDSSGRDSRTNALDWYYAELSLPCHQAMSDEQVQYCIDTILDLCAKARKSC</sequence>
<evidence type="ECO:0000313" key="6">
    <source>
        <dbReference type="EMBL" id="STO97846.1"/>
    </source>
</evidence>
<feature type="modified residue" description="N6-(pyridoxal phosphate)lysine" evidence="4">
    <location>
        <position position="187"/>
    </location>
</feature>
<dbReference type="InterPro" id="IPR015421">
    <property type="entry name" value="PyrdxlP-dep_Trfase_major"/>
</dbReference>
<evidence type="ECO:0000256" key="4">
    <source>
        <dbReference type="PIRSR" id="PIRSR000390-2"/>
    </source>
</evidence>
<dbReference type="NCBIfam" id="TIGR03588">
    <property type="entry name" value="PseC"/>
    <property type="match status" value="1"/>
</dbReference>
<dbReference type="OrthoDB" id="5342089at2"/>
<dbReference type="Gene3D" id="3.90.1150.10">
    <property type="entry name" value="Aspartate Aminotransferase, domain 1"/>
    <property type="match status" value="1"/>
</dbReference>
<accession>A0A377J7M2</accession>
<dbReference type="Gene3D" id="3.40.640.10">
    <property type="entry name" value="Type I PLP-dependent aspartate aminotransferase-like (Major domain)"/>
    <property type="match status" value="1"/>
</dbReference>
<evidence type="ECO:0000313" key="7">
    <source>
        <dbReference type="Proteomes" id="UP000254841"/>
    </source>
</evidence>
<dbReference type="InterPro" id="IPR000653">
    <property type="entry name" value="DegT/StrS_aminotransferase"/>
</dbReference>
<dbReference type="InterPro" id="IPR020026">
    <property type="entry name" value="PseC"/>
</dbReference>
<dbReference type="SUPFAM" id="SSF53383">
    <property type="entry name" value="PLP-dependent transferases"/>
    <property type="match status" value="1"/>
</dbReference>
<dbReference type="GO" id="GO:0030170">
    <property type="term" value="F:pyridoxal phosphate binding"/>
    <property type="evidence" value="ECO:0007669"/>
    <property type="project" value="TreeGrafter"/>
</dbReference>
<name>A0A377J7M2_9HELI</name>
<dbReference type="EC" id="2.6.1.92" evidence="2"/>
<dbReference type="EMBL" id="UGHV01000001">
    <property type="protein sequence ID" value="STO97846.1"/>
    <property type="molecule type" value="Genomic_DNA"/>
</dbReference>
<dbReference type="InterPro" id="IPR015422">
    <property type="entry name" value="PyrdxlP-dep_Trfase_small"/>
</dbReference>
<evidence type="ECO:0000256" key="2">
    <source>
        <dbReference type="NCBIfam" id="TIGR03588"/>
    </source>
</evidence>
<comment type="similarity">
    <text evidence="1 5">Belongs to the DegT/DnrJ/EryC1 family.</text>
</comment>
<keyword evidence="4 5" id="KW-0663">Pyridoxal phosphate</keyword>
<dbReference type="PANTHER" id="PTHR30244:SF34">
    <property type="entry name" value="DTDP-4-AMINO-4,6-DIDEOXYGALACTOSE TRANSAMINASE"/>
    <property type="match status" value="1"/>
</dbReference>
<dbReference type="Pfam" id="PF01041">
    <property type="entry name" value="DegT_DnrJ_EryC1"/>
    <property type="match status" value="1"/>
</dbReference>
<evidence type="ECO:0000256" key="5">
    <source>
        <dbReference type="RuleBase" id="RU004508"/>
    </source>
</evidence>
<protein>
    <recommendedName>
        <fullName evidence="2">UDP-4-amino-4,6-dideoxy-N-acetyl-beta-L-altrosamine transaminase</fullName>
        <ecNumber evidence="2">2.6.1.92</ecNumber>
    </recommendedName>
</protein>
<evidence type="ECO:0000256" key="1">
    <source>
        <dbReference type="ARBA" id="ARBA00037999"/>
    </source>
</evidence>
<organism evidence="6 7">
    <name type="scientific">Helicobacter canis</name>
    <dbReference type="NCBI Taxonomy" id="29419"/>
    <lineage>
        <taxon>Bacteria</taxon>
        <taxon>Pseudomonadati</taxon>
        <taxon>Campylobacterota</taxon>
        <taxon>Epsilonproteobacteria</taxon>
        <taxon>Campylobacterales</taxon>
        <taxon>Helicobacteraceae</taxon>
        <taxon>Helicobacter</taxon>
    </lineage>
</organism>
<reference evidence="6 7" key="1">
    <citation type="submission" date="2018-06" db="EMBL/GenBank/DDBJ databases">
        <authorList>
            <consortium name="Pathogen Informatics"/>
            <person name="Doyle S."/>
        </authorList>
    </citation>
    <scope>NUCLEOTIDE SEQUENCE [LARGE SCALE GENOMIC DNA]</scope>
    <source>
        <strain evidence="6 7">NCTC12410</strain>
    </source>
</reference>
<feature type="active site" description="Proton acceptor" evidence="3">
    <location>
        <position position="187"/>
    </location>
</feature>
<dbReference type="PANTHER" id="PTHR30244">
    <property type="entry name" value="TRANSAMINASE"/>
    <property type="match status" value="1"/>
</dbReference>
<proteinExistence type="inferred from homology"/>
<evidence type="ECO:0000256" key="3">
    <source>
        <dbReference type="PIRSR" id="PIRSR000390-1"/>
    </source>
</evidence>
<dbReference type="AlphaFoldDB" id="A0A377J7M2"/>
<dbReference type="GO" id="GO:0000271">
    <property type="term" value="P:polysaccharide biosynthetic process"/>
    <property type="evidence" value="ECO:0007669"/>
    <property type="project" value="TreeGrafter"/>
</dbReference>
<dbReference type="CDD" id="cd00616">
    <property type="entry name" value="AHBA_syn"/>
    <property type="match status" value="1"/>
</dbReference>
<keyword evidence="6" id="KW-0808">Transferase</keyword>
<dbReference type="Proteomes" id="UP000254841">
    <property type="component" value="Unassembled WGS sequence"/>
</dbReference>
<keyword evidence="6" id="KW-0032">Aminotransferase</keyword>